<name>A0ABD5XA09_9EURY</name>
<dbReference type="Proteomes" id="UP001596414">
    <property type="component" value="Unassembled WGS sequence"/>
</dbReference>
<evidence type="ECO:0000313" key="1">
    <source>
        <dbReference type="EMBL" id="MFC7126025.1"/>
    </source>
</evidence>
<comment type="caution">
    <text evidence="1">The sequence shown here is derived from an EMBL/GenBank/DDBJ whole genome shotgun (WGS) entry which is preliminary data.</text>
</comment>
<sequence>MVDFLEQLLHDTLWEWLRRQDRYCEIGSEITLGGSGRIDLLAKTTDSLLVGFEVKADVAFSEGRADGFDLSKQLSKYASSGYLDELYYVSPDVSVFEELGDYVTDRIIRRKVYMGFGWSLYEDGFEDMPSPSTDSSLAVEVHGVSEERFNEWREKIQQTRKELKSSLPEHFVDQFEMDQFMSKVAKHAKDDPNSRSFDYDVLSFEDVIEELLQLQVETPQEVGTIEIPFELAEPQEPNYRLELQDDPEDLFSKPPNLDVTISQRAERLNRMNSVEIPSDNEAWVQHHVWREMGNIREGYIPVGNGKSRQIDVIGFSGGIHPTDVLENGGELIGIEAKDGKLPKSRHKKITEQLVAYHESGALSQVYLAVPAAAKGRGELLLHNGPDKLNDVGLITVDLDGRTKIRTPANELELKYDGYRTSQGYLRAVAFGRLKIQEADQFISILDS</sequence>
<dbReference type="AlphaFoldDB" id="A0ABD5XA09"/>
<organism evidence="1 2">
    <name type="scientific">Halovenus rubra</name>
    <dbReference type="NCBI Taxonomy" id="869890"/>
    <lineage>
        <taxon>Archaea</taxon>
        <taxon>Methanobacteriati</taxon>
        <taxon>Methanobacteriota</taxon>
        <taxon>Stenosarchaea group</taxon>
        <taxon>Halobacteria</taxon>
        <taxon>Halobacteriales</taxon>
        <taxon>Haloarculaceae</taxon>
        <taxon>Halovenus</taxon>
    </lineage>
</organism>
<gene>
    <name evidence="1" type="ORF">ACFQJ7_08240</name>
</gene>
<protein>
    <recommendedName>
        <fullName evidence="3">Restriction endonuclease</fullName>
    </recommendedName>
</protein>
<reference evidence="1 2" key="1">
    <citation type="journal article" date="2014" name="Int. J. Syst. Evol. Microbiol.">
        <title>Complete genome sequence of Corynebacterium casei LMG S-19264T (=DSM 44701T), isolated from a smear-ripened cheese.</title>
        <authorList>
            <consortium name="US DOE Joint Genome Institute (JGI-PGF)"/>
            <person name="Walter F."/>
            <person name="Albersmeier A."/>
            <person name="Kalinowski J."/>
            <person name="Ruckert C."/>
        </authorList>
    </citation>
    <scope>NUCLEOTIDE SEQUENCE [LARGE SCALE GENOMIC DNA]</scope>
    <source>
        <strain evidence="1 2">CGMCC 4.7215</strain>
    </source>
</reference>
<evidence type="ECO:0000313" key="2">
    <source>
        <dbReference type="Proteomes" id="UP001596414"/>
    </source>
</evidence>
<dbReference type="RefSeq" id="WP_267638763.1">
    <property type="nucleotide sequence ID" value="NZ_JAODIY010000039.1"/>
</dbReference>
<dbReference type="EMBL" id="JBHSZQ010000013">
    <property type="protein sequence ID" value="MFC7126025.1"/>
    <property type="molecule type" value="Genomic_DNA"/>
</dbReference>
<evidence type="ECO:0008006" key="3">
    <source>
        <dbReference type="Google" id="ProtNLM"/>
    </source>
</evidence>
<proteinExistence type="predicted"/>
<accession>A0ABD5XA09</accession>